<keyword evidence="2" id="KW-1185">Reference proteome</keyword>
<evidence type="ECO:0000313" key="1">
    <source>
        <dbReference type="EMBL" id="MFD1205310.1"/>
    </source>
</evidence>
<organism evidence="1 2">
    <name type="scientific">Sporosarcina contaminans</name>
    <dbReference type="NCBI Taxonomy" id="633403"/>
    <lineage>
        <taxon>Bacteria</taxon>
        <taxon>Bacillati</taxon>
        <taxon>Bacillota</taxon>
        <taxon>Bacilli</taxon>
        <taxon>Bacillales</taxon>
        <taxon>Caryophanaceae</taxon>
        <taxon>Sporosarcina</taxon>
    </lineage>
</organism>
<dbReference type="Proteomes" id="UP001597231">
    <property type="component" value="Unassembled WGS sequence"/>
</dbReference>
<gene>
    <name evidence="1" type="ORF">ACFQ38_09360</name>
</gene>
<protein>
    <submittedName>
        <fullName evidence="1">Uncharacterized protein</fullName>
    </submittedName>
</protein>
<sequence length="73" mass="8468">MSNVYFDRRMQGQNPGQTLGPNGEQIYYIVYQINGLGEPVAFQVDWESHADRDSITFEGTNHIERNGTHYYLK</sequence>
<dbReference type="RefSeq" id="WP_381480488.1">
    <property type="nucleotide sequence ID" value="NZ_JBHTLT010000043.1"/>
</dbReference>
<proteinExistence type="predicted"/>
<name>A0ABW3TX43_9BACL</name>
<evidence type="ECO:0000313" key="2">
    <source>
        <dbReference type="Proteomes" id="UP001597231"/>
    </source>
</evidence>
<dbReference type="EMBL" id="JBHTLT010000043">
    <property type="protein sequence ID" value="MFD1205310.1"/>
    <property type="molecule type" value="Genomic_DNA"/>
</dbReference>
<accession>A0ABW3TX43</accession>
<comment type="caution">
    <text evidence="1">The sequence shown here is derived from an EMBL/GenBank/DDBJ whole genome shotgun (WGS) entry which is preliminary data.</text>
</comment>
<reference evidence="2" key="1">
    <citation type="journal article" date="2019" name="Int. J. Syst. Evol. Microbiol.">
        <title>The Global Catalogue of Microorganisms (GCM) 10K type strain sequencing project: providing services to taxonomists for standard genome sequencing and annotation.</title>
        <authorList>
            <consortium name="The Broad Institute Genomics Platform"/>
            <consortium name="The Broad Institute Genome Sequencing Center for Infectious Disease"/>
            <person name="Wu L."/>
            <person name="Ma J."/>
        </authorList>
    </citation>
    <scope>NUCLEOTIDE SEQUENCE [LARGE SCALE GENOMIC DNA]</scope>
    <source>
        <strain evidence="2">CCUG 53915</strain>
    </source>
</reference>